<feature type="compositionally biased region" description="Low complexity" evidence="1">
    <location>
        <begin position="7"/>
        <end position="20"/>
    </location>
</feature>
<name>A0A6G1F4P4_9ORYZ</name>
<sequence length="146" mass="16099">MAKKLKAGAATANGARAAEGSTRRGGQCEEVPGDGRREHGGGQQRPARRLAERRELRWSGHGRRRRARKDGGGLQRRVRRCSPVTDRGAEAAASVGIDDRRRRREQNTAAVVLLDGQRQRQSAGSSSQSDGKEDDDDDGDLWWRRS</sequence>
<proteinExistence type="predicted"/>
<gene>
    <name evidence="2" type="ORF">E2562_007078</name>
</gene>
<protein>
    <submittedName>
        <fullName evidence="2">Uncharacterized protein</fullName>
    </submittedName>
</protein>
<dbReference type="EMBL" id="SPHZ02000001">
    <property type="protein sequence ID" value="KAF0931886.1"/>
    <property type="molecule type" value="Genomic_DNA"/>
</dbReference>
<dbReference type="Proteomes" id="UP000479710">
    <property type="component" value="Unassembled WGS sequence"/>
</dbReference>
<organism evidence="2 3">
    <name type="scientific">Oryza meyeriana var. granulata</name>
    <dbReference type="NCBI Taxonomy" id="110450"/>
    <lineage>
        <taxon>Eukaryota</taxon>
        <taxon>Viridiplantae</taxon>
        <taxon>Streptophyta</taxon>
        <taxon>Embryophyta</taxon>
        <taxon>Tracheophyta</taxon>
        <taxon>Spermatophyta</taxon>
        <taxon>Magnoliopsida</taxon>
        <taxon>Liliopsida</taxon>
        <taxon>Poales</taxon>
        <taxon>Poaceae</taxon>
        <taxon>BOP clade</taxon>
        <taxon>Oryzoideae</taxon>
        <taxon>Oryzeae</taxon>
        <taxon>Oryzinae</taxon>
        <taxon>Oryza</taxon>
        <taxon>Oryza meyeriana</taxon>
    </lineage>
</organism>
<evidence type="ECO:0000313" key="3">
    <source>
        <dbReference type="Proteomes" id="UP000479710"/>
    </source>
</evidence>
<keyword evidence="3" id="KW-1185">Reference proteome</keyword>
<reference evidence="2 3" key="1">
    <citation type="submission" date="2019-11" db="EMBL/GenBank/DDBJ databases">
        <title>Whole genome sequence of Oryza granulata.</title>
        <authorList>
            <person name="Li W."/>
        </authorList>
    </citation>
    <scope>NUCLEOTIDE SEQUENCE [LARGE SCALE GENOMIC DNA]</scope>
    <source>
        <strain evidence="3">cv. Menghai</strain>
        <tissue evidence="2">Leaf</tissue>
    </source>
</reference>
<accession>A0A6G1F4P4</accession>
<feature type="region of interest" description="Disordered" evidence="1">
    <location>
        <begin position="1"/>
        <end position="146"/>
    </location>
</feature>
<dbReference type="AlphaFoldDB" id="A0A6G1F4P4"/>
<comment type="caution">
    <text evidence="2">The sequence shown here is derived from an EMBL/GenBank/DDBJ whole genome shotgun (WGS) entry which is preliminary data.</text>
</comment>
<evidence type="ECO:0000313" key="2">
    <source>
        <dbReference type="EMBL" id="KAF0931886.1"/>
    </source>
</evidence>
<feature type="compositionally biased region" description="Low complexity" evidence="1">
    <location>
        <begin position="119"/>
        <end position="129"/>
    </location>
</feature>
<evidence type="ECO:0000256" key="1">
    <source>
        <dbReference type="SAM" id="MobiDB-lite"/>
    </source>
</evidence>
<feature type="compositionally biased region" description="Basic and acidic residues" evidence="1">
    <location>
        <begin position="49"/>
        <end position="58"/>
    </location>
</feature>